<evidence type="ECO:0000256" key="1">
    <source>
        <dbReference type="SAM" id="Phobius"/>
    </source>
</evidence>
<accession>A0A5S3PW83</accession>
<feature type="transmembrane region" description="Helical" evidence="1">
    <location>
        <begin position="129"/>
        <end position="146"/>
    </location>
</feature>
<proteinExistence type="predicted"/>
<reference evidence="2 3" key="1">
    <citation type="submission" date="2019-05" db="EMBL/GenBank/DDBJ databases">
        <authorList>
            <person name="Zhang J.-Y."/>
            <person name="Feg X."/>
            <person name="Du Z.-J."/>
        </authorList>
    </citation>
    <scope>NUCLEOTIDE SEQUENCE [LARGE SCALE GENOMIC DNA]</scope>
    <source>
        <strain evidence="2 3">RZ26</strain>
    </source>
</reference>
<protein>
    <submittedName>
        <fullName evidence="2">Uncharacterized protein</fullName>
    </submittedName>
</protein>
<feature type="transmembrane region" description="Helical" evidence="1">
    <location>
        <begin position="44"/>
        <end position="68"/>
    </location>
</feature>
<comment type="caution">
    <text evidence="2">The sequence shown here is derived from an EMBL/GenBank/DDBJ whole genome shotgun (WGS) entry which is preliminary data.</text>
</comment>
<organism evidence="2 3">
    <name type="scientific">Maribacter algarum</name>
    <name type="common">ex Zhang et al. 2020</name>
    <dbReference type="NCBI Taxonomy" id="2578118"/>
    <lineage>
        <taxon>Bacteria</taxon>
        <taxon>Pseudomonadati</taxon>
        <taxon>Bacteroidota</taxon>
        <taxon>Flavobacteriia</taxon>
        <taxon>Flavobacteriales</taxon>
        <taxon>Flavobacteriaceae</taxon>
        <taxon>Maribacter</taxon>
    </lineage>
</organism>
<evidence type="ECO:0000313" key="2">
    <source>
        <dbReference type="EMBL" id="TMM59223.1"/>
    </source>
</evidence>
<dbReference type="Proteomes" id="UP000310314">
    <property type="component" value="Unassembled WGS sequence"/>
</dbReference>
<keyword evidence="1" id="KW-0812">Transmembrane</keyword>
<sequence>MEISKIAIEWAKAEVFSSKFFIFFALLFLIASIGFWQLGKTETARAYIWPTLVAGVLLLAVGVGILIANTSRITSFANDYESDATTFVKSEIVRTEKSMGEYKTIVFKVIPFIIISAALLIVFIDKPLWRAICITTIAMMTVILLLDSNANTRIVSYHEQLKLVDK</sequence>
<evidence type="ECO:0000313" key="3">
    <source>
        <dbReference type="Proteomes" id="UP000310314"/>
    </source>
</evidence>
<keyword evidence="1" id="KW-1133">Transmembrane helix</keyword>
<gene>
    <name evidence="2" type="ORF">FEE95_07265</name>
</gene>
<dbReference type="RefSeq" id="WP_138657212.1">
    <property type="nucleotide sequence ID" value="NZ_VATY01000001.1"/>
</dbReference>
<feature type="transmembrane region" description="Helical" evidence="1">
    <location>
        <begin position="105"/>
        <end position="123"/>
    </location>
</feature>
<feature type="transmembrane region" description="Helical" evidence="1">
    <location>
        <begin position="20"/>
        <end position="38"/>
    </location>
</feature>
<dbReference type="EMBL" id="VATY01000001">
    <property type="protein sequence ID" value="TMM59223.1"/>
    <property type="molecule type" value="Genomic_DNA"/>
</dbReference>
<keyword evidence="3" id="KW-1185">Reference proteome</keyword>
<dbReference type="AlphaFoldDB" id="A0A5S3PW83"/>
<dbReference type="OrthoDB" id="7868084at2"/>
<name>A0A5S3PW83_9FLAO</name>
<keyword evidence="1" id="KW-0472">Membrane</keyword>